<reference evidence="2 3" key="1">
    <citation type="submission" date="2018-07" db="EMBL/GenBank/DDBJ databases">
        <title>Anaerosacharophilus polymeroproducens gen. nov. sp. nov., an anaerobic bacterium isolated from salt field.</title>
        <authorList>
            <person name="Kim W."/>
            <person name="Yang S.-H."/>
            <person name="Oh J."/>
            <person name="Lee J.-H."/>
            <person name="Kwon K.K."/>
        </authorList>
    </citation>
    <scope>NUCLEOTIDE SEQUENCE [LARGE SCALE GENOMIC DNA]</scope>
    <source>
        <strain evidence="2 3">MCWD5</strain>
    </source>
</reference>
<dbReference type="AlphaFoldDB" id="A0A371AT82"/>
<comment type="caution">
    <text evidence="2">The sequence shown here is derived from an EMBL/GenBank/DDBJ whole genome shotgun (WGS) entry which is preliminary data.</text>
</comment>
<organism evidence="2 3">
    <name type="scientific">Anaerosacchariphilus polymeriproducens</name>
    <dbReference type="NCBI Taxonomy" id="1812858"/>
    <lineage>
        <taxon>Bacteria</taxon>
        <taxon>Bacillati</taxon>
        <taxon>Bacillota</taxon>
        <taxon>Clostridia</taxon>
        <taxon>Lachnospirales</taxon>
        <taxon>Lachnospiraceae</taxon>
        <taxon>Anaerosacchariphilus</taxon>
    </lineage>
</organism>
<protein>
    <recommendedName>
        <fullName evidence="1">GH29D-like beta-sandwich domain-containing protein</fullName>
    </recommendedName>
</protein>
<dbReference type="InterPro" id="IPR059177">
    <property type="entry name" value="GH29D-like_dom"/>
</dbReference>
<dbReference type="Pfam" id="PF13290">
    <property type="entry name" value="CHB_HEX_C_1"/>
    <property type="match status" value="1"/>
</dbReference>
<feature type="domain" description="GH29D-like beta-sandwich" evidence="1">
    <location>
        <begin position="194"/>
        <end position="257"/>
    </location>
</feature>
<dbReference type="InterPro" id="IPR006490">
    <property type="entry name" value="Maj_tail_phi13"/>
</dbReference>
<sequence>MAKVGLKHPVYALYNDATGTPVYTNGAVIGKAIKEELSIESNEVALYADDAIDELDKSFKSGKVTININDLTVETQSVLLGHTINASGELVANATDSSPYVGHGFYGRTVKNKVSKWRAVWLTKVQFAEPNDSQETQGETIAFQTPTIEGTIMKDINGVWKKEKTFNTEAEAVAWLEAKAVITPICTTPIADVASGTYAEAQTVTLTAGAGESIYYTTNGLTPSATIGTLYASPIAVADDMAIRAIAIKDGSSNSEIAEYEYIIQ</sequence>
<dbReference type="OrthoDB" id="3078218at2"/>
<accession>A0A371AT82</accession>
<dbReference type="RefSeq" id="WP_115482693.1">
    <property type="nucleotide sequence ID" value="NZ_QRCT01000048.1"/>
</dbReference>
<keyword evidence="3" id="KW-1185">Reference proteome</keyword>
<dbReference type="Proteomes" id="UP000255036">
    <property type="component" value="Unassembled WGS sequence"/>
</dbReference>
<evidence type="ECO:0000259" key="1">
    <source>
        <dbReference type="Pfam" id="PF13290"/>
    </source>
</evidence>
<dbReference type="NCBIfam" id="TIGR01603">
    <property type="entry name" value="maj_tail_phi13"/>
    <property type="match status" value="1"/>
</dbReference>
<gene>
    <name evidence="2" type="ORF">DWV06_13400</name>
</gene>
<dbReference type="EMBL" id="QRCT01000048">
    <property type="protein sequence ID" value="RDU22759.1"/>
    <property type="molecule type" value="Genomic_DNA"/>
</dbReference>
<evidence type="ECO:0000313" key="3">
    <source>
        <dbReference type="Proteomes" id="UP000255036"/>
    </source>
</evidence>
<name>A0A371AT82_9FIRM</name>
<evidence type="ECO:0000313" key="2">
    <source>
        <dbReference type="EMBL" id="RDU22759.1"/>
    </source>
</evidence>
<proteinExistence type="predicted"/>